<feature type="compositionally biased region" description="Basic and acidic residues" evidence="1">
    <location>
        <begin position="2176"/>
        <end position="2221"/>
    </location>
</feature>
<feature type="region of interest" description="Disordered" evidence="1">
    <location>
        <begin position="76"/>
        <end position="177"/>
    </location>
</feature>
<feature type="region of interest" description="Disordered" evidence="1">
    <location>
        <begin position="1483"/>
        <end position="1508"/>
    </location>
</feature>
<dbReference type="EMBL" id="CAXITT010000237">
    <property type="protein sequence ID" value="CAL1536725.1"/>
    <property type="molecule type" value="Genomic_DNA"/>
</dbReference>
<feature type="region of interest" description="Disordered" evidence="1">
    <location>
        <begin position="2291"/>
        <end position="2524"/>
    </location>
</feature>
<feature type="compositionally biased region" description="Polar residues" evidence="1">
    <location>
        <begin position="1973"/>
        <end position="1985"/>
    </location>
</feature>
<feature type="transmembrane region" description="Helical" evidence="2">
    <location>
        <begin position="2739"/>
        <end position="2759"/>
    </location>
</feature>
<feature type="compositionally biased region" description="Basic and acidic residues" evidence="1">
    <location>
        <begin position="2068"/>
        <end position="2100"/>
    </location>
</feature>
<feature type="compositionally biased region" description="Polar residues" evidence="1">
    <location>
        <begin position="2327"/>
        <end position="2338"/>
    </location>
</feature>
<proteinExistence type="predicted"/>
<feature type="compositionally biased region" description="Polar residues" evidence="1">
    <location>
        <begin position="1223"/>
        <end position="1237"/>
    </location>
</feature>
<reference evidence="3 4" key="1">
    <citation type="submission" date="2024-04" db="EMBL/GenBank/DDBJ databases">
        <authorList>
            <consortium name="Genoscope - CEA"/>
            <person name="William W."/>
        </authorList>
    </citation>
    <scope>NUCLEOTIDE SEQUENCE [LARGE SCALE GENOMIC DNA]</scope>
</reference>
<feature type="compositionally biased region" description="Polar residues" evidence="1">
    <location>
        <begin position="2355"/>
        <end position="2371"/>
    </location>
</feature>
<feature type="compositionally biased region" description="Basic and acidic residues" evidence="1">
    <location>
        <begin position="2036"/>
        <end position="2055"/>
    </location>
</feature>
<feature type="region of interest" description="Disordered" evidence="1">
    <location>
        <begin position="354"/>
        <end position="407"/>
    </location>
</feature>
<feature type="compositionally biased region" description="Acidic residues" evidence="1">
    <location>
        <begin position="285"/>
        <end position="319"/>
    </location>
</feature>
<feature type="region of interest" description="Disordered" evidence="1">
    <location>
        <begin position="1186"/>
        <end position="1237"/>
    </location>
</feature>
<comment type="caution">
    <text evidence="3">The sequence shown here is derived from an EMBL/GenBank/DDBJ whole genome shotgun (WGS) entry which is preliminary data.</text>
</comment>
<feature type="region of interest" description="Disordered" evidence="1">
    <location>
        <begin position="676"/>
        <end position="700"/>
    </location>
</feature>
<keyword evidence="2" id="KW-0812">Transmembrane</keyword>
<feature type="compositionally biased region" description="Polar residues" evidence="1">
    <location>
        <begin position="1677"/>
        <end position="1688"/>
    </location>
</feature>
<feature type="compositionally biased region" description="Low complexity" evidence="1">
    <location>
        <begin position="2568"/>
        <end position="2581"/>
    </location>
</feature>
<feature type="compositionally biased region" description="Basic and acidic residues" evidence="1">
    <location>
        <begin position="1202"/>
        <end position="1211"/>
    </location>
</feature>
<evidence type="ECO:0000256" key="2">
    <source>
        <dbReference type="SAM" id="Phobius"/>
    </source>
</evidence>
<feature type="compositionally biased region" description="Basic residues" evidence="1">
    <location>
        <begin position="919"/>
        <end position="933"/>
    </location>
</feature>
<keyword evidence="2" id="KW-0472">Membrane</keyword>
<gene>
    <name evidence="3" type="ORF">GSLYS_00010638001</name>
</gene>
<evidence type="ECO:0000313" key="4">
    <source>
        <dbReference type="Proteomes" id="UP001497497"/>
    </source>
</evidence>
<feature type="region of interest" description="Disordered" evidence="1">
    <location>
        <begin position="2538"/>
        <end position="2586"/>
    </location>
</feature>
<feature type="transmembrane region" description="Helical" evidence="2">
    <location>
        <begin position="2821"/>
        <end position="2842"/>
    </location>
</feature>
<feature type="compositionally biased region" description="Basic and acidic residues" evidence="1">
    <location>
        <begin position="784"/>
        <end position="805"/>
    </location>
</feature>
<feature type="compositionally biased region" description="Pro residues" evidence="1">
    <location>
        <begin position="158"/>
        <end position="167"/>
    </location>
</feature>
<feature type="compositionally biased region" description="Basic and acidic residues" evidence="1">
    <location>
        <begin position="275"/>
        <end position="284"/>
    </location>
</feature>
<feature type="region of interest" description="Disordered" evidence="1">
    <location>
        <begin position="784"/>
        <end position="947"/>
    </location>
</feature>
<evidence type="ECO:0000313" key="3">
    <source>
        <dbReference type="EMBL" id="CAL1536725.1"/>
    </source>
</evidence>
<feature type="compositionally biased region" description="Low complexity" evidence="1">
    <location>
        <begin position="1636"/>
        <end position="1647"/>
    </location>
</feature>
<feature type="compositionally biased region" description="Polar residues" evidence="1">
    <location>
        <begin position="2025"/>
        <end position="2035"/>
    </location>
</feature>
<feature type="compositionally biased region" description="Polar residues" evidence="1">
    <location>
        <begin position="2454"/>
        <end position="2468"/>
    </location>
</feature>
<feature type="compositionally biased region" description="Basic and acidic residues" evidence="1">
    <location>
        <begin position="1856"/>
        <end position="1883"/>
    </location>
</feature>
<feature type="compositionally biased region" description="Acidic residues" evidence="1">
    <location>
        <begin position="261"/>
        <end position="271"/>
    </location>
</feature>
<evidence type="ECO:0000256" key="1">
    <source>
        <dbReference type="SAM" id="MobiDB-lite"/>
    </source>
</evidence>
<keyword evidence="4" id="KW-1185">Reference proteome</keyword>
<dbReference type="Proteomes" id="UP001497497">
    <property type="component" value="Unassembled WGS sequence"/>
</dbReference>
<feature type="compositionally biased region" description="Acidic residues" evidence="1">
    <location>
        <begin position="95"/>
        <end position="154"/>
    </location>
</feature>
<feature type="region of interest" description="Disordered" evidence="1">
    <location>
        <begin position="245"/>
        <end position="319"/>
    </location>
</feature>
<feature type="compositionally biased region" description="Low complexity" evidence="1">
    <location>
        <begin position="1488"/>
        <end position="1508"/>
    </location>
</feature>
<feature type="compositionally biased region" description="Basic and acidic residues" evidence="1">
    <location>
        <begin position="2470"/>
        <end position="2480"/>
    </location>
</feature>
<feature type="region of interest" description="Disordered" evidence="1">
    <location>
        <begin position="2157"/>
        <end position="2244"/>
    </location>
</feature>
<protein>
    <submittedName>
        <fullName evidence="3">Uncharacterized protein</fullName>
    </submittedName>
</protein>
<feature type="compositionally biased region" description="Polar residues" evidence="1">
    <location>
        <begin position="2538"/>
        <end position="2551"/>
    </location>
</feature>
<feature type="compositionally biased region" description="Polar residues" evidence="1">
    <location>
        <begin position="2421"/>
        <end position="2435"/>
    </location>
</feature>
<feature type="compositionally biased region" description="Basic and acidic residues" evidence="1">
    <location>
        <begin position="1784"/>
        <end position="1801"/>
    </location>
</feature>
<keyword evidence="2" id="KW-1133">Transmembrane helix</keyword>
<name>A0AAV2HTI2_LYMST</name>
<sequence>MEGDILHAKKAEIMHKPKLSGPESGPTKENLIQSIIRTVTQPLSTMMESSSVHAQRRELSEKTCFVPNGVIVHITAGACPPTAPPCRDPVGESSNMDEMDSKDEKQEDEACEDDEEECEDDEEEECDEEEGSEEEDEEECEDEEVEEECEETEEPVSRPAPPPPVTPPKIEEDECEECPIQESATDEFCKELPDNEDKFPEGSPCVEIPQWERKKKNKVIEGECIAEDELKMICKKYRAYDKRPAWKESSKDKKKPVCTCEPDEEEEEEMPDVCSMEKKFKDPLAECDDSDAEAEEQGAEEVAVEEEEEEEEPLFFDEDQNSCPKCKGLVVPPCEAVEKPQENVCSEDVPYFSPTQHSVPWNKEPRPPAKPIQKIPPKTVTVSGSYYGEPKQKKRIDVQAQKKQTSSHTNIYASEGVFDKVQPLTETNNESLKRKGVKHISRKSDRLADPYFGPYKSPNYNNNYNVGGVHEYSSEYTGSHVIEHSDSESSAYTTYVRTAPSTEEASGGFWHGSYDGVSVVARRDDSSDDKHVYAKGADVARASVGFVDSEDAVEYSKEATRVEDNAAEYSTEPEYSDFTVSDTNNQHCLRGNDIDEAMNVMSPYTANAIIANSGKYNGYEIACIGDEDIYFEKGDEIESLSDASYCSSNEKSPKIEQVFKQDGQNILAGIKSEESPDCASCASSISDRDSSPDGRYRSPHRVRASNSERFIIESLEDCEDESDIEAMLIPKVSSMSALADQPDDNITPLSIKLASFTSSPIENFKRLFTTFTKKALGIEDDYAPKTESRRESVRKEHLLRDGEKRSIKRDHSRSVTITPETYGPEITIVNDTPPAPAADAVGSESTSQPTVPSKDAVENSNEDKSPASRDEEKDNPLNFQNVLSRIVDAFKPSEPRTYNGPYREGTRQFKRAASTSPGRTKKSNAQKKNKTPKNPKILSECTNNESPRKVASVVPRKVVEVDQSFERAIVPRKAPEVEQVIERAIVPRKALEVEQVIERAIVPKKAMEVEQVIERAIVPRKVVSPVSSVIALQEKETHPKEMKSSEVAVSERKELAKNQPKGRNFTFGFFHNTRVPKKEEKITKNTSLAFRALKSKSDKMLTANDEPEVRVLPFLSRNNKRTGTQREQTISKPTFENKARVTSTDIELPQESSITKKDSPVMKQLGKDNEMFSDIKKFIESHTGLLENNSQEGKPKINGQLELKKDKKDPGSRPGHFTRKSLKPNNSRENATPNTYKWKSSRKIEQYVVLANGHKLNEYKRAKRIKSQQNPPLPPDCDIDSFHERIIAIEMCESANRKRQRVQNVSYMPHLLSNSADLTGDGDVSIMPHLMSNSINLTDNENVRFVPQLLSNSTNWTGDGLVSCVPQLMSNSTILTGDGNIGYAPQSLSNNTNLTGVGTVGYAPRTMSNCTNLSGDGGQSTEIANQSGQSQVGIWYPDVPVNIVKTQELYRNMKQTNSLMDEIVTLTKQGQIATAIQRFRSQEQSVRNSSSCEENDSDSSSSLENSFVSDDDVRATKGAYLPYMDCEDRDVGDSEAFLSPNTTFFDQIDVILQGNDNINDNKGTESIGDIASGQCSGNTDEKLKSVIHHNIEKAGMCHGLAIKYPKTFDFTNRAKPSEVEQCNFSHELTDRDGEASNNVRSRHSVSPSPSPRAMPFQSHLGAGGKAVKRKRDGAMPYTTSRTRMSPHSSRLDRSTSSKGSNSHVRRHASGDRSQSACKPKPRQRSPSAHTVSEAVDLQNGSGFNRATSKNSTSESTSAQPGAAEPAGERPRLTSDDTLSSSVTEDTHRTNTDTNKPSKNDKSSGSWKNMTRWRPPDDMDTEPDVQSVSKQQEAEVQLMDMLKKNPNSSNVELASQIRDKIPPKNLKYVEARPRWRSPRGELRHQANSSKMKVGSKSLKGKDVKQKKATPQKGKQSPSRSQTSNYSTRRHTDTIVTNYDSNKFRAMLQEPKRQEPQSQENKLTQGGGQEGPQHITPQESKHPSNTHQDSKHAHNAAVDARQLHGALNDTRQFGGAHQEGKLLNGAYQENRQPTATNDEVKEKPVKTEEKKSEDKKRQPVRYSTVNYSPAKDKIAARTTGKDKSQGEAKKRDKKSPHNDTRVRAKSPIRGKGYSKSEHFMKNRVPGTISPVSEAGVGSTRPQSIGSKFRALVPDKVTATRSQAAAIKETTSRASILKPKKEERQKPNTKKPDQKKVKSEVDKAVTKTSPKQHEQMREIEDQKSTEPTSKAYDIPPSILNEGGTLLDTASRVWKTKRESAEDAKGKEPYLHQFRSYTPSPTLVKPKHSFHKIETPYFGTKARRSDSELSASGSGDFFQSRAGNVERHRVSSPTSYQYSSAPQREDSWFPGYVRRDSPKAQSNSYGTESYRSQPSEKVYASEDSYYSSPNEYSSRRNTDSMYSRPQDDTDYSTYADFRQKLSHHAVSNSNLSNISSAVRSNYAAAQPKPKPREPPQQTVVKNSKSYGAPTQLSKESKESKEPTKKSTKAPTPEALSPSFLPQEETPTEHSYSAPEPEKKPSTSDGSSFQLGMLSRLFSTFTRQSAPPAQTPSPERSSIKERSGGAGKKMSENRNSSNKGNANRNNIRGLKGKRSNAEAIYLQEVHVPKVDTMVFQTETLMNFNSNATVSYLKRNDESVAEESPVVYPDELVDNKGENTTTALLVDYTGNTNSNAETRKRRRDDCLNQSMSEIGNNYDDVEFDRFEEARRRDPEQPIYRVNKCLARLAVCAESSADASSTLNTLLEWNIVLLIVIFVLFIGLLVPGSLHNIITCPIPSMSNAIHAHFLEPLGLDLIIARWIEPTKNSFWQFQFGAKEPTKGIFYSFLYQVIVVSVRIILYVMIYILIPILSVPFLIIGPVISALTNATSCTVNTIWNTIYATFGNSLDYLLSSSSSYGSDKEFSDMKSYPNYAAASSNEANDARDYGDVTKNLHSLRKHGSFLFYFGFDQTSDKCTYSFVKATYLWLTGQFPKECL</sequence>
<organism evidence="3 4">
    <name type="scientific">Lymnaea stagnalis</name>
    <name type="common">Great pond snail</name>
    <name type="synonym">Helix stagnalis</name>
    <dbReference type="NCBI Taxonomy" id="6523"/>
    <lineage>
        <taxon>Eukaryota</taxon>
        <taxon>Metazoa</taxon>
        <taxon>Spiralia</taxon>
        <taxon>Lophotrochozoa</taxon>
        <taxon>Mollusca</taxon>
        <taxon>Gastropoda</taxon>
        <taxon>Heterobranchia</taxon>
        <taxon>Euthyneura</taxon>
        <taxon>Panpulmonata</taxon>
        <taxon>Hygrophila</taxon>
        <taxon>Lymnaeoidea</taxon>
        <taxon>Lymnaeidae</taxon>
        <taxon>Lymnaea</taxon>
    </lineage>
</organism>
<feature type="compositionally biased region" description="Polar residues" evidence="1">
    <location>
        <begin position="1738"/>
        <end position="1759"/>
    </location>
</feature>
<accession>A0AAV2HTI2</accession>
<feature type="compositionally biased region" description="Polar residues" evidence="1">
    <location>
        <begin position="1911"/>
        <end position="1925"/>
    </location>
</feature>
<feature type="compositionally biased region" description="Basic and acidic residues" evidence="1">
    <location>
        <begin position="855"/>
        <end position="875"/>
    </location>
</feature>
<feature type="compositionally biased region" description="Basic and acidic residues" evidence="1">
    <location>
        <begin position="2339"/>
        <end position="2354"/>
    </location>
</feature>
<feature type="region of interest" description="Disordered" evidence="1">
    <location>
        <begin position="1626"/>
        <end position="2140"/>
    </location>
</feature>
<feature type="compositionally biased region" description="Basic and acidic residues" evidence="1">
    <location>
        <begin position="686"/>
        <end position="696"/>
    </location>
</feature>